<reference evidence="1 2" key="1">
    <citation type="submission" date="2017-03" db="EMBL/GenBank/DDBJ databases">
        <title>WGS assembly of Porphyra umbilicalis.</title>
        <authorList>
            <person name="Brawley S.H."/>
            <person name="Blouin N.A."/>
            <person name="Ficko-Blean E."/>
            <person name="Wheeler G.L."/>
            <person name="Lohr M."/>
            <person name="Goodson H.V."/>
            <person name="Jenkins J.W."/>
            <person name="Blaby-Haas C.E."/>
            <person name="Helliwell K.E."/>
            <person name="Chan C."/>
            <person name="Marriage T."/>
            <person name="Bhattacharya D."/>
            <person name="Klein A.S."/>
            <person name="Badis Y."/>
            <person name="Brodie J."/>
            <person name="Cao Y."/>
            <person name="Collen J."/>
            <person name="Dittami S.M."/>
            <person name="Gachon C.M."/>
            <person name="Green B.R."/>
            <person name="Karpowicz S."/>
            <person name="Kim J.W."/>
            <person name="Kudahl U."/>
            <person name="Lin S."/>
            <person name="Michel G."/>
            <person name="Mittag M."/>
            <person name="Olson B.J."/>
            <person name="Pangilinan J."/>
            <person name="Peng Y."/>
            <person name="Qiu H."/>
            <person name="Shu S."/>
            <person name="Singer J.T."/>
            <person name="Smith A.G."/>
            <person name="Sprecher B.N."/>
            <person name="Wagner V."/>
            <person name="Wang W."/>
            <person name="Wang Z.-Y."/>
            <person name="Yan J."/>
            <person name="Yarish C."/>
            <person name="Zoeuner-Riek S."/>
            <person name="Zhuang Y."/>
            <person name="Zou Y."/>
            <person name="Lindquist E.A."/>
            <person name="Grimwood J."/>
            <person name="Barry K."/>
            <person name="Rokhsar D.S."/>
            <person name="Schmutz J."/>
            <person name="Stiller J.W."/>
            <person name="Grossman A.R."/>
            <person name="Prochnik S.E."/>
        </authorList>
    </citation>
    <scope>NUCLEOTIDE SEQUENCE [LARGE SCALE GENOMIC DNA]</scope>
    <source>
        <strain evidence="1">4086291</strain>
    </source>
</reference>
<dbReference type="Proteomes" id="UP000218209">
    <property type="component" value="Unassembled WGS sequence"/>
</dbReference>
<sequence length="347" mass="36804">MDFLLALLTPAFMDTARTKIYKLLGRYNLGAMYLHEFARLFAMVVAVPRILSDDCDVSSGVVVMLQVIQVLTASWRRAIGVHPSDGRERAAAVLQLSFSLLAPMYAALKPLDPQTKKAGVLNLYVHASLSHVRQSVGQAFPTLAMVCHDNIEGTIAEMNRNVHRRTNNVSRWQVVANKQALDPLEFLGVDERSVTEQMLFTREIVACPCLCRVGFSVIDDVNAVMRYASREPSLSVTVGPYAPLPAAAEVDRAHATVAAATAATEADAIATDAAVAAAAAGTAPVAVEDSATAADTAEAVATTAKQAAATASDTAAAALLELVGVVPLLLSLDAEPDTLKKDNTHNL</sequence>
<protein>
    <submittedName>
        <fullName evidence="1">Uncharacterized protein</fullName>
    </submittedName>
</protein>
<evidence type="ECO:0000313" key="1">
    <source>
        <dbReference type="EMBL" id="OSX79349.1"/>
    </source>
</evidence>
<evidence type="ECO:0000313" key="2">
    <source>
        <dbReference type="Proteomes" id="UP000218209"/>
    </source>
</evidence>
<accession>A0A1X6PER9</accession>
<dbReference type="AlphaFoldDB" id="A0A1X6PER9"/>
<keyword evidence="2" id="KW-1185">Reference proteome</keyword>
<gene>
    <name evidence="1" type="ORF">BU14_0081s0028</name>
</gene>
<organism evidence="1 2">
    <name type="scientific">Porphyra umbilicalis</name>
    <name type="common">Purple laver</name>
    <name type="synonym">Red alga</name>
    <dbReference type="NCBI Taxonomy" id="2786"/>
    <lineage>
        <taxon>Eukaryota</taxon>
        <taxon>Rhodophyta</taxon>
        <taxon>Bangiophyceae</taxon>
        <taxon>Bangiales</taxon>
        <taxon>Bangiaceae</taxon>
        <taxon>Porphyra</taxon>
    </lineage>
</organism>
<name>A0A1X6PER9_PORUM</name>
<proteinExistence type="predicted"/>
<dbReference type="EMBL" id="KV918793">
    <property type="protein sequence ID" value="OSX79349.1"/>
    <property type="molecule type" value="Genomic_DNA"/>
</dbReference>